<reference evidence="1 2" key="1">
    <citation type="submission" date="2019-04" db="EMBL/GenBank/DDBJ databases">
        <title>Friends and foes A comparative genomics studyof 23 Aspergillus species from section Flavi.</title>
        <authorList>
            <consortium name="DOE Joint Genome Institute"/>
            <person name="Kjaerbolling I."/>
            <person name="Vesth T."/>
            <person name="Frisvad J.C."/>
            <person name="Nybo J.L."/>
            <person name="Theobald S."/>
            <person name="Kildgaard S."/>
            <person name="Isbrandt T."/>
            <person name="Kuo A."/>
            <person name="Sato A."/>
            <person name="Lyhne E.K."/>
            <person name="Kogle M.E."/>
            <person name="Wiebenga A."/>
            <person name="Kun R.S."/>
            <person name="Lubbers R.J."/>
            <person name="Makela M.R."/>
            <person name="Barry K."/>
            <person name="Chovatia M."/>
            <person name="Clum A."/>
            <person name="Daum C."/>
            <person name="Haridas S."/>
            <person name="He G."/>
            <person name="LaButti K."/>
            <person name="Lipzen A."/>
            <person name="Mondo S."/>
            <person name="Riley R."/>
            <person name="Salamov A."/>
            <person name="Simmons B.A."/>
            <person name="Magnuson J.K."/>
            <person name="Henrissat B."/>
            <person name="Mortensen U.H."/>
            <person name="Larsen T.O."/>
            <person name="Devries R.P."/>
            <person name="Grigoriev I.V."/>
            <person name="Machida M."/>
            <person name="Baker S.E."/>
            <person name="Andersen M.R."/>
        </authorList>
    </citation>
    <scope>NUCLEOTIDE SEQUENCE [LARGE SCALE GENOMIC DNA]</scope>
    <source>
        <strain evidence="1 2">CBS 763.97</strain>
    </source>
</reference>
<dbReference type="EMBL" id="ML737563">
    <property type="protein sequence ID" value="KAE8370778.1"/>
    <property type="molecule type" value="Genomic_DNA"/>
</dbReference>
<gene>
    <name evidence="1" type="ORF">BDV27DRAFT_119040</name>
</gene>
<protein>
    <submittedName>
        <fullName evidence="1">Uncharacterized protein</fullName>
    </submittedName>
</protein>
<name>A0A5N7AP59_9EURO</name>
<keyword evidence="2" id="KW-1185">Reference proteome</keyword>
<evidence type="ECO:0000313" key="1">
    <source>
        <dbReference type="EMBL" id="KAE8370778.1"/>
    </source>
</evidence>
<sequence>MPLPLSTLVRHLAVTLHLDTSVNSSLNHLSPLSVFLTDLIVCDCKSSMNVDMVTVFVENSDGEFLVLEMKGYGTMKELAKRAIGELKLRVIDHVDVFVGQLGLPAEEQLDVHQDHRDGTLCVVGAPT</sequence>
<dbReference type="GeneID" id="43649207"/>
<evidence type="ECO:0000313" key="2">
    <source>
        <dbReference type="Proteomes" id="UP000326268"/>
    </source>
</evidence>
<organism evidence="1 2">
    <name type="scientific">Aspergillus caelatus</name>
    <dbReference type="NCBI Taxonomy" id="61420"/>
    <lineage>
        <taxon>Eukaryota</taxon>
        <taxon>Fungi</taxon>
        <taxon>Dikarya</taxon>
        <taxon>Ascomycota</taxon>
        <taxon>Pezizomycotina</taxon>
        <taxon>Eurotiomycetes</taxon>
        <taxon>Eurotiomycetidae</taxon>
        <taxon>Eurotiales</taxon>
        <taxon>Aspergillaceae</taxon>
        <taxon>Aspergillus</taxon>
        <taxon>Aspergillus subgen. Circumdati</taxon>
    </lineage>
</organism>
<proteinExistence type="predicted"/>
<dbReference type="AlphaFoldDB" id="A0A5N7AP59"/>
<accession>A0A5N7AP59</accession>
<dbReference type="RefSeq" id="XP_031933859.1">
    <property type="nucleotide sequence ID" value="XM_032064761.1"/>
</dbReference>
<dbReference type="Proteomes" id="UP000326268">
    <property type="component" value="Unassembled WGS sequence"/>
</dbReference>